<dbReference type="GO" id="GO:0007155">
    <property type="term" value="P:cell adhesion"/>
    <property type="evidence" value="ECO:0007669"/>
    <property type="project" value="InterPro"/>
</dbReference>
<protein>
    <submittedName>
        <fullName evidence="1">Uncharacterized protein</fullName>
    </submittedName>
</protein>
<name>V5TUV2_9ENTR</name>
<dbReference type="EMBL" id="CP006731">
    <property type="protein sequence ID" value="AHB68913.1"/>
    <property type="molecule type" value="Genomic_DNA"/>
</dbReference>
<dbReference type="Gene3D" id="2.60.40.1090">
    <property type="entry name" value="Fimbrial-type adhesion domain"/>
    <property type="match status" value="1"/>
</dbReference>
<dbReference type="Proteomes" id="UP000018545">
    <property type="component" value="Chromosome"/>
</dbReference>
<organism evidence="1 2">
    <name type="scientific">Cronobacter malonaticus</name>
    <dbReference type="NCBI Taxonomy" id="413503"/>
    <lineage>
        <taxon>Bacteria</taxon>
        <taxon>Pseudomonadati</taxon>
        <taxon>Pseudomonadota</taxon>
        <taxon>Gammaproteobacteria</taxon>
        <taxon>Enterobacterales</taxon>
        <taxon>Enterobacteriaceae</taxon>
        <taxon>Cronobacter</taxon>
    </lineage>
</organism>
<dbReference type="KEGG" id="csi:P262_00775"/>
<gene>
    <name evidence="1" type="ORF">P262_00775</name>
</gene>
<dbReference type="GO" id="GO:0009289">
    <property type="term" value="C:pilus"/>
    <property type="evidence" value="ECO:0007669"/>
    <property type="project" value="InterPro"/>
</dbReference>
<sequence length="75" mass="8337">MTCVSPTAVKFNLITNDNYVYLDEGKSLITIDEKPLNTKIDLPEGDSTWSIKDMLTGMTTEGYHTGSSVLVMMPY</sequence>
<accession>V5TUV2</accession>
<dbReference type="AlphaFoldDB" id="V5TUV2"/>
<evidence type="ECO:0000313" key="2">
    <source>
        <dbReference type="Proteomes" id="UP000018545"/>
    </source>
</evidence>
<reference evidence="1 2" key="1">
    <citation type="journal article" date="2014" name="Genome Announc.">
        <title>Complete Genome Sequence of Cronobacter sakazakii Strain CMCC 45402.</title>
        <authorList>
            <person name="Zhao Z."/>
            <person name="Wang L."/>
            <person name="Wang B."/>
            <person name="Liang H."/>
            <person name="Ye Q."/>
            <person name="Zeng M."/>
        </authorList>
    </citation>
    <scope>NUCLEOTIDE SEQUENCE [LARGE SCALE GENOMIC DNA]</scope>
    <source>
        <strain evidence="2">45402</strain>
    </source>
</reference>
<evidence type="ECO:0000313" key="1">
    <source>
        <dbReference type="EMBL" id="AHB68913.1"/>
    </source>
</evidence>
<dbReference type="InterPro" id="IPR036937">
    <property type="entry name" value="Adhesion_dom_fimbrial_sf"/>
</dbReference>
<proteinExistence type="predicted"/>
<dbReference type="HOGENOM" id="CLU_2664935_0_0_6"/>